<dbReference type="RefSeq" id="WP_147033872.1">
    <property type="nucleotide sequence ID" value="NZ_CP042436.1"/>
</dbReference>
<dbReference type="InterPro" id="IPR006371">
    <property type="entry name" value="Polyprenyltransferase_UbiA-li"/>
</dbReference>
<evidence type="ECO:0000256" key="4">
    <source>
        <dbReference type="ARBA" id="ARBA00022475"/>
    </source>
</evidence>
<dbReference type="PANTHER" id="PTHR11048">
    <property type="entry name" value="PRENYLTRANSFERASES"/>
    <property type="match status" value="1"/>
</dbReference>
<feature type="transmembrane region" description="Helical" evidence="12">
    <location>
        <begin position="133"/>
        <end position="152"/>
    </location>
</feature>
<dbReference type="GO" id="GO:0005886">
    <property type="term" value="C:plasma membrane"/>
    <property type="evidence" value="ECO:0007669"/>
    <property type="project" value="TreeGrafter"/>
</dbReference>
<evidence type="ECO:0000256" key="2">
    <source>
        <dbReference type="ARBA" id="ARBA00004141"/>
    </source>
</evidence>
<dbReference type="Proteomes" id="UP000321479">
    <property type="component" value="Chromosome"/>
</dbReference>
<feature type="transmembrane region" description="Helical" evidence="12">
    <location>
        <begin position="257"/>
        <end position="278"/>
    </location>
</feature>
<accession>A0A5B8V1M0</accession>
<feature type="transmembrane region" description="Helical" evidence="12">
    <location>
        <begin position="82"/>
        <end position="104"/>
    </location>
</feature>
<comment type="similarity">
    <text evidence="3">Belongs to the UbiA prenyltransferase family.</text>
</comment>
<dbReference type="EC" id="2.5.1.39" evidence="11"/>
<dbReference type="EMBL" id="CP042436">
    <property type="protein sequence ID" value="QEC65039.1"/>
    <property type="molecule type" value="Genomic_DNA"/>
</dbReference>
<dbReference type="AlphaFoldDB" id="A0A5B8V1M0"/>
<dbReference type="FunFam" id="1.20.120.1780:FF:000001">
    <property type="entry name" value="4-hydroxybenzoate octaprenyltransferase"/>
    <property type="match status" value="1"/>
</dbReference>
<evidence type="ECO:0000256" key="5">
    <source>
        <dbReference type="ARBA" id="ARBA00022519"/>
    </source>
</evidence>
<proteinExistence type="inferred from homology"/>
<evidence type="ECO:0000256" key="6">
    <source>
        <dbReference type="ARBA" id="ARBA00022679"/>
    </source>
</evidence>
<reference evidence="13 14" key="1">
    <citation type="journal article" date="2017" name="Curr. Microbiol.">
        <title>Mucilaginibacter ginsenosidivorans sp. nov., Isolated from Soil of Ginseng Field.</title>
        <authorList>
            <person name="Kim M.M."/>
            <person name="Siddiqi M.Z."/>
            <person name="Im W.T."/>
        </authorList>
    </citation>
    <scope>NUCLEOTIDE SEQUENCE [LARGE SCALE GENOMIC DNA]</scope>
    <source>
        <strain evidence="13 14">Gsoil 3017</strain>
    </source>
</reference>
<dbReference type="Gene3D" id="1.20.120.1780">
    <property type="entry name" value="UbiA prenyltransferase"/>
    <property type="match status" value="1"/>
</dbReference>
<feature type="transmembrane region" description="Helical" evidence="12">
    <location>
        <begin position="229"/>
        <end position="245"/>
    </location>
</feature>
<name>A0A5B8V1M0_9SPHI</name>
<dbReference type="InterPro" id="IPR039653">
    <property type="entry name" value="Prenyltransferase"/>
</dbReference>
<dbReference type="Gene3D" id="1.10.357.140">
    <property type="entry name" value="UbiA prenyltransferase"/>
    <property type="match status" value="1"/>
</dbReference>
<keyword evidence="6 13" id="KW-0808">Transferase</keyword>
<keyword evidence="9 12" id="KW-1133">Transmembrane helix</keyword>
<gene>
    <name evidence="13" type="ORF">FRZ54_21515</name>
</gene>
<feature type="transmembrane region" description="Helical" evidence="12">
    <location>
        <begin position="110"/>
        <end position="126"/>
    </location>
</feature>
<evidence type="ECO:0000256" key="3">
    <source>
        <dbReference type="ARBA" id="ARBA00005985"/>
    </source>
</evidence>
<dbReference type="OrthoDB" id="9782418at2"/>
<dbReference type="PANTHER" id="PTHR11048:SF28">
    <property type="entry name" value="4-HYDROXYBENZOATE POLYPRENYLTRANSFERASE, MITOCHONDRIAL"/>
    <property type="match status" value="1"/>
</dbReference>
<protein>
    <recommendedName>
        <fullName evidence="11">4-hydroxybenzoate polyprenyltransferase</fullName>
        <ecNumber evidence="11">2.5.1.39</ecNumber>
    </recommendedName>
</protein>
<evidence type="ECO:0000256" key="8">
    <source>
        <dbReference type="ARBA" id="ARBA00022692"/>
    </source>
</evidence>
<evidence type="ECO:0000313" key="14">
    <source>
        <dbReference type="Proteomes" id="UP000321479"/>
    </source>
</evidence>
<evidence type="ECO:0000256" key="7">
    <source>
        <dbReference type="ARBA" id="ARBA00022688"/>
    </source>
</evidence>
<comment type="cofactor">
    <cofactor evidence="1">
        <name>Mg(2+)</name>
        <dbReference type="ChEBI" id="CHEBI:18420"/>
    </cofactor>
</comment>
<keyword evidence="5" id="KW-0997">Cell inner membrane</keyword>
<dbReference type="FunFam" id="1.10.357.140:FF:000008">
    <property type="entry name" value="4-hydroxybenzoate octaprenyltransferase"/>
    <property type="match status" value="1"/>
</dbReference>
<organism evidence="13 14">
    <name type="scientific">Mucilaginibacter ginsenosidivorans</name>
    <dbReference type="NCBI Taxonomy" id="398053"/>
    <lineage>
        <taxon>Bacteria</taxon>
        <taxon>Pseudomonadati</taxon>
        <taxon>Bacteroidota</taxon>
        <taxon>Sphingobacteriia</taxon>
        <taxon>Sphingobacteriales</taxon>
        <taxon>Sphingobacteriaceae</taxon>
        <taxon>Mucilaginibacter</taxon>
    </lineage>
</organism>
<keyword evidence="14" id="KW-1185">Reference proteome</keyword>
<keyword evidence="7" id="KW-0831">Ubiquinone biosynthesis</keyword>
<dbReference type="NCBIfam" id="TIGR01475">
    <property type="entry name" value="ubiA_other"/>
    <property type="match status" value="1"/>
</dbReference>
<dbReference type="CDD" id="cd13959">
    <property type="entry name" value="PT_UbiA_COQ2"/>
    <property type="match status" value="1"/>
</dbReference>
<feature type="transmembrane region" description="Helical" evidence="12">
    <location>
        <begin position="158"/>
        <end position="180"/>
    </location>
</feature>
<evidence type="ECO:0000256" key="12">
    <source>
        <dbReference type="SAM" id="Phobius"/>
    </source>
</evidence>
<feature type="transmembrane region" description="Helical" evidence="12">
    <location>
        <begin position="7"/>
        <end position="28"/>
    </location>
</feature>
<keyword evidence="4" id="KW-1003">Cell membrane</keyword>
<dbReference type="Pfam" id="PF01040">
    <property type="entry name" value="UbiA"/>
    <property type="match status" value="1"/>
</dbReference>
<feature type="transmembrane region" description="Helical" evidence="12">
    <location>
        <begin position="201"/>
        <end position="223"/>
    </location>
</feature>
<sequence>MKKYFSLVLFAHTVFALPFAVIGFFLAVTTTENHFNWVKLVMMLLCMVFARNSAMAFNRYLDRDIDAINPRTKQRDIPAGRISASSALTFTIINCALLVITTFFINRLCFYLSPVALLVVLGYSATKRFTALCHLVLGLGLSLAPIGAYLVVTGSFALLPIFYSLAVLCWVSGFDIIYALQDEDFDRGQHLHSIPAWLGKANALNLSTFLHILSAAFIIAPIFFTTVSWPYYIGIAFFCSMLIYQHKLVKPNDLSRVNFAFMTTNGIASVVFAVFFLIDRFLILHGSAAFDIHIHL</sequence>
<feature type="transmembrane region" description="Helical" evidence="12">
    <location>
        <begin position="40"/>
        <end position="61"/>
    </location>
</feature>
<dbReference type="GO" id="GO:0008412">
    <property type="term" value="F:4-hydroxybenzoate polyprenyltransferase activity"/>
    <property type="evidence" value="ECO:0007669"/>
    <property type="project" value="UniProtKB-EC"/>
</dbReference>
<evidence type="ECO:0000256" key="9">
    <source>
        <dbReference type="ARBA" id="ARBA00022989"/>
    </source>
</evidence>
<dbReference type="KEGG" id="mgin:FRZ54_21515"/>
<comment type="subcellular location">
    <subcellularLocation>
        <location evidence="2">Membrane</location>
        <topology evidence="2">Multi-pass membrane protein</topology>
    </subcellularLocation>
</comment>
<evidence type="ECO:0000313" key="13">
    <source>
        <dbReference type="EMBL" id="QEC65039.1"/>
    </source>
</evidence>
<keyword evidence="10 12" id="KW-0472">Membrane</keyword>
<dbReference type="GO" id="GO:0006744">
    <property type="term" value="P:ubiquinone biosynthetic process"/>
    <property type="evidence" value="ECO:0007669"/>
    <property type="project" value="UniProtKB-KW"/>
</dbReference>
<evidence type="ECO:0000256" key="11">
    <source>
        <dbReference type="ARBA" id="ARBA00034524"/>
    </source>
</evidence>
<evidence type="ECO:0000256" key="1">
    <source>
        <dbReference type="ARBA" id="ARBA00001946"/>
    </source>
</evidence>
<dbReference type="InterPro" id="IPR000537">
    <property type="entry name" value="UbiA_prenyltransferase"/>
</dbReference>
<keyword evidence="8 12" id="KW-0812">Transmembrane</keyword>
<dbReference type="InterPro" id="IPR044878">
    <property type="entry name" value="UbiA_sf"/>
</dbReference>
<evidence type="ECO:0000256" key="10">
    <source>
        <dbReference type="ARBA" id="ARBA00023136"/>
    </source>
</evidence>